<accession>A0A928W0Z7</accession>
<gene>
    <name evidence="1" type="ORF">IQ235_10860</name>
</gene>
<dbReference type="NCBIfam" id="NF033536">
    <property type="entry name" value="lasso_PqqD_Bac"/>
    <property type="match status" value="1"/>
</dbReference>
<dbReference type="InterPro" id="IPR008792">
    <property type="entry name" value="PQQD"/>
</dbReference>
<dbReference type="InterPro" id="IPR041881">
    <property type="entry name" value="PqqD_sf"/>
</dbReference>
<dbReference type="Proteomes" id="UP000621799">
    <property type="component" value="Unassembled WGS sequence"/>
</dbReference>
<evidence type="ECO:0000313" key="2">
    <source>
        <dbReference type="Proteomes" id="UP000621799"/>
    </source>
</evidence>
<sequence length="96" mass="10543">MITQQSVVTIAPDRLASELEGEMVVLDLKSGAYYGLNEVGTDIWKAIEEPKSVSEVIEIVVTKYDVEKEQCKQDTIALLQELEATGLIEVKDAAMA</sequence>
<protein>
    <submittedName>
        <fullName evidence="1">Lasso peptide biosynthesis PqqD family chaperone</fullName>
    </submittedName>
</protein>
<keyword evidence="2" id="KW-1185">Reference proteome</keyword>
<organism evidence="1 2">
    <name type="scientific">Zarconia navalis LEGE 11467</name>
    <dbReference type="NCBI Taxonomy" id="1828826"/>
    <lineage>
        <taxon>Bacteria</taxon>
        <taxon>Bacillati</taxon>
        <taxon>Cyanobacteriota</taxon>
        <taxon>Cyanophyceae</taxon>
        <taxon>Oscillatoriophycideae</taxon>
        <taxon>Oscillatoriales</taxon>
        <taxon>Oscillatoriales incertae sedis</taxon>
        <taxon>Zarconia</taxon>
        <taxon>Zarconia navalis</taxon>
    </lineage>
</organism>
<dbReference type="EMBL" id="JADEXN010000173">
    <property type="protein sequence ID" value="MBE9041280.1"/>
    <property type="molecule type" value="Genomic_DNA"/>
</dbReference>
<dbReference type="Pfam" id="PF05402">
    <property type="entry name" value="PqqD"/>
    <property type="match status" value="1"/>
</dbReference>
<proteinExistence type="predicted"/>
<dbReference type="Gene3D" id="1.10.10.1150">
    <property type="entry name" value="Coenzyme PQQ synthesis protein D (PqqD)"/>
    <property type="match status" value="1"/>
</dbReference>
<comment type="caution">
    <text evidence="1">The sequence shown here is derived from an EMBL/GenBank/DDBJ whole genome shotgun (WGS) entry which is preliminary data.</text>
</comment>
<evidence type="ECO:0000313" key="1">
    <source>
        <dbReference type="EMBL" id="MBE9041280.1"/>
    </source>
</evidence>
<name>A0A928W0Z7_9CYAN</name>
<reference evidence="1" key="1">
    <citation type="submission" date="2020-10" db="EMBL/GenBank/DDBJ databases">
        <authorList>
            <person name="Castelo-Branco R."/>
            <person name="Eusebio N."/>
            <person name="Adriana R."/>
            <person name="Vieira A."/>
            <person name="Brugerolle De Fraissinette N."/>
            <person name="Rezende De Castro R."/>
            <person name="Schneider M.P."/>
            <person name="Vasconcelos V."/>
            <person name="Leao P.N."/>
        </authorList>
    </citation>
    <scope>NUCLEOTIDE SEQUENCE</scope>
    <source>
        <strain evidence="1">LEGE 11467</strain>
    </source>
</reference>
<dbReference type="AlphaFoldDB" id="A0A928W0Z7"/>
<dbReference type="RefSeq" id="WP_264321496.1">
    <property type="nucleotide sequence ID" value="NZ_JADEXN010000173.1"/>
</dbReference>